<evidence type="ECO:0000313" key="3">
    <source>
        <dbReference type="Proteomes" id="UP000035963"/>
    </source>
</evidence>
<feature type="region of interest" description="Disordered" evidence="1">
    <location>
        <begin position="39"/>
        <end position="63"/>
    </location>
</feature>
<gene>
    <name evidence="2" type="ORF">EOS_28420</name>
</gene>
<keyword evidence="3" id="KW-1185">Reference proteome</keyword>
<dbReference type="PATRIC" id="fig|908627.4.peg.6356"/>
<comment type="caution">
    <text evidence="2">The sequence shown here is derived from an EMBL/GenBank/DDBJ whole genome shotgun (WGS) entry which is preliminary data.</text>
</comment>
<organism evidence="2 3">
    <name type="scientific">Caballeronia mineralivorans PML1(12)</name>
    <dbReference type="NCBI Taxonomy" id="908627"/>
    <lineage>
        <taxon>Bacteria</taxon>
        <taxon>Pseudomonadati</taxon>
        <taxon>Pseudomonadota</taxon>
        <taxon>Betaproteobacteria</taxon>
        <taxon>Burkholderiales</taxon>
        <taxon>Burkholderiaceae</taxon>
        <taxon>Caballeronia</taxon>
    </lineage>
</organism>
<proteinExistence type="predicted"/>
<dbReference type="Proteomes" id="UP000035963">
    <property type="component" value="Unassembled WGS sequence"/>
</dbReference>
<evidence type="ECO:0000313" key="2">
    <source>
        <dbReference type="EMBL" id="KLU22923.1"/>
    </source>
</evidence>
<accession>A0A0J1FSZ5</accession>
<reference evidence="2 3" key="1">
    <citation type="journal article" date="2015" name="Genome Announc.">
        <title>Draft Genome Sequence of Burkholderia sp. Strain PML1(12), an Ectomycorrhizosphere-Inhabiting Bacterium with Effective Mineral-Weathering Ability.</title>
        <authorList>
            <person name="Uroz S."/>
            <person name="Oger P."/>
        </authorList>
    </citation>
    <scope>NUCLEOTIDE SEQUENCE [LARGE SCALE GENOMIC DNA]</scope>
    <source>
        <strain evidence="3">PML1(12)</strain>
    </source>
</reference>
<name>A0A0J1FSZ5_9BURK</name>
<feature type="compositionally biased region" description="Basic residues" evidence="1">
    <location>
        <begin position="45"/>
        <end position="55"/>
    </location>
</feature>
<protein>
    <submittedName>
        <fullName evidence="2">Uncharacterized protein</fullName>
    </submittedName>
</protein>
<dbReference type="AlphaFoldDB" id="A0A0J1FSZ5"/>
<evidence type="ECO:0000256" key="1">
    <source>
        <dbReference type="SAM" id="MobiDB-lite"/>
    </source>
</evidence>
<dbReference type="EMBL" id="AEJF01000171">
    <property type="protein sequence ID" value="KLU22923.1"/>
    <property type="molecule type" value="Genomic_DNA"/>
</dbReference>
<sequence length="63" mass="6909">MIGGLLAAAWALHQGQRRDAGRDMTWGVAQNALRLESVTHERHASRGVRSSHKALRTGQETGF</sequence>